<evidence type="ECO:0000256" key="9">
    <source>
        <dbReference type="ARBA" id="ARBA00022921"/>
    </source>
</evidence>
<comment type="similarity">
    <text evidence="3">Belongs to the PPP1R15 family.</text>
</comment>
<evidence type="ECO:0000256" key="13">
    <source>
        <dbReference type="SAM" id="MobiDB-lite"/>
    </source>
</evidence>
<evidence type="ECO:0000256" key="1">
    <source>
        <dbReference type="ARBA" id="ARBA00003756"/>
    </source>
</evidence>
<evidence type="ECO:0000256" key="10">
    <source>
        <dbReference type="ARBA" id="ARBA00023258"/>
    </source>
</evidence>
<evidence type="ECO:0000256" key="12">
    <source>
        <dbReference type="ARBA" id="ARBA00031298"/>
    </source>
</evidence>
<reference evidence="15" key="1">
    <citation type="journal article" date="2015" name="Insect Biochem. Mol. Biol.">
        <title>An insight into the sialome of the horse fly, Tabanus bromius.</title>
        <authorList>
            <person name="Ribeiro J.M."/>
            <person name="Kazimirova M."/>
            <person name="Takac P."/>
            <person name="Andersen J.F."/>
            <person name="Francischetti I.M."/>
        </authorList>
    </citation>
    <scope>NUCLEOTIDE SEQUENCE</scope>
</reference>
<evidence type="ECO:0000256" key="5">
    <source>
        <dbReference type="ARBA" id="ARBA00019072"/>
    </source>
</evidence>
<feature type="region of interest" description="Disordered" evidence="13">
    <location>
        <begin position="111"/>
        <end position="135"/>
    </location>
</feature>
<dbReference type="PANTHER" id="PTHR16489:SF12">
    <property type="entry name" value="GH11727P"/>
    <property type="match status" value="1"/>
</dbReference>
<dbReference type="GO" id="GO:0005783">
    <property type="term" value="C:endoplasmic reticulum"/>
    <property type="evidence" value="ECO:0007669"/>
    <property type="project" value="TreeGrafter"/>
</dbReference>
<keyword evidence="10" id="KW-0922">Interferon antiviral system evasion</keyword>
<feature type="region of interest" description="Disordered" evidence="13">
    <location>
        <begin position="1"/>
        <end position="44"/>
    </location>
</feature>
<keyword evidence="6" id="KW-0945">Host-virus interaction</keyword>
<evidence type="ECO:0000256" key="6">
    <source>
        <dbReference type="ARBA" id="ARBA00022581"/>
    </source>
</evidence>
<name>A0A0K8TR91_TABBR</name>
<keyword evidence="9" id="KW-0426">Late protein</keyword>
<accession>A0A0K8TR91</accession>
<evidence type="ECO:0000256" key="11">
    <source>
        <dbReference type="ARBA" id="ARBA00023280"/>
    </source>
</evidence>
<keyword evidence="7" id="KW-1090">Inhibition of host innate immune response by virus</keyword>
<feature type="compositionally biased region" description="Low complexity" evidence="13">
    <location>
        <begin position="20"/>
        <end position="35"/>
    </location>
</feature>
<sequence length="272" mass="30681">KCPAEKSSKSPSPCPNPQNVKKPPVASSKPPVTKSPQPPKVRQISECSSEDSFIVFANESPVCSVQNQIASTPPTLKFHSGLLPFRQRQRQMSECSDDSFVICFQDESGNSNPEIIDFSDFSDESDTEDEDEDEVDGVVCTKNVDDDDNDVCDRKEGDQLCNYGAAYRETSQPDSGFDEKKEKKVRFNLKPDIHVMHSWDFAYRAARKGPWEVIARDRCRFKQRIEKLGEIIGPILSDNHRKKIFNARFCDNVTNECNNSLDQVCKSSKDVS</sequence>
<dbReference type="GO" id="GO:0034976">
    <property type="term" value="P:response to endoplasmic reticulum stress"/>
    <property type="evidence" value="ECO:0007669"/>
    <property type="project" value="TreeGrafter"/>
</dbReference>
<dbReference type="GO" id="GO:0000164">
    <property type="term" value="C:protein phosphatase type 1 complex"/>
    <property type="evidence" value="ECO:0007669"/>
    <property type="project" value="TreeGrafter"/>
</dbReference>
<comment type="similarity">
    <text evidence="2">Belongs to the asfivirus DP71L family.</text>
</comment>
<dbReference type="AlphaFoldDB" id="A0A0K8TR91"/>
<dbReference type="GO" id="GO:0039502">
    <property type="term" value="P:symbiont-mediated suppression of host type I interferon-mediated signaling pathway"/>
    <property type="evidence" value="ECO:0007669"/>
    <property type="project" value="UniProtKB-KW"/>
</dbReference>
<organism evidence="15">
    <name type="scientific">Tabanus bromius</name>
    <name type="common">Band-eyed brown horse fly</name>
    <dbReference type="NCBI Taxonomy" id="304241"/>
    <lineage>
        <taxon>Eukaryota</taxon>
        <taxon>Metazoa</taxon>
        <taxon>Ecdysozoa</taxon>
        <taxon>Arthropoda</taxon>
        <taxon>Hexapoda</taxon>
        <taxon>Insecta</taxon>
        <taxon>Pterygota</taxon>
        <taxon>Neoptera</taxon>
        <taxon>Endopterygota</taxon>
        <taxon>Diptera</taxon>
        <taxon>Brachycera</taxon>
        <taxon>Tabanomorpha</taxon>
        <taxon>Tabanoidea</taxon>
        <taxon>Tabanidae</taxon>
        <taxon>Tabanus</taxon>
    </lineage>
</organism>
<evidence type="ECO:0000256" key="7">
    <source>
        <dbReference type="ARBA" id="ARBA00022632"/>
    </source>
</evidence>
<comment type="subunit">
    <text evidence="4">Interacts (via C-terminus) with host PPP1CB.</text>
</comment>
<dbReference type="InterPro" id="IPR051254">
    <property type="entry name" value="PPP1R15"/>
</dbReference>
<feature type="non-terminal residue" evidence="15">
    <location>
        <position position="1"/>
    </location>
</feature>
<evidence type="ECO:0000256" key="4">
    <source>
        <dbReference type="ARBA" id="ARBA00011204"/>
    </source>
</evidence>
<dbReference type="InterPro" id="IPR019523">
    <property type="entry name" value="Prot_Pase1_reg-su15A/B_C"/>
</dbReference>
<dbReference type="GO" id="GO:0019888">
    <property type="term" value="F:protein phosphatase regulator activity"/>
    <property type="evidence" value="ECO:0007669"/>
    <property type="project" value="TreeGrafter"/>
</dbReference>
<dbReference type="PANTHER" id="PTHR16489">
    <property type="entry name" value="GH11727P"/>
    <property type="match status" value="1"/>
</dbReference>
<feature type="domain" description="Protein phosphatase 1 regulatory subunit 15A/B C-terminal" evidence="14">
    <location>
        <begin position="205"/>
        <end position="246"/>
    </location>
</feature>
<proteinExistence type="evidence at transcript level"/>
<evidence type="ECO:0000256" key="3">
    <source>
        <dbReference type="ARBA" id="ARBA00010161"/>
    </source>
</evidence>
<dbReference type="Pfam" id="PF10488">
    <property type="entry name" value="PP1c_bdg"/>
    <property type="match status" value="1"/>
</dbReference>
<evidence type="ECO:0000256" key="2">
    <source>
        <dbReference type="ARBA" id="ARBA00007512"/>
    </source>
</evidence>
<feature type="compositionally biased region" description="Acidic residues" evidence="13">
    <location>
        <begin position="120"/>
        <end position="135"/>
    </location>
</feature>
<evidence type="ECO:0000256" key="8">
    <source>
        <dbReference type="ARBA" id="ARBA00022830"/>
    </source>
</evidence>
<comment type="function">
    <text evidence="1">Interacts with the host phosphatase PP1 catalytic subunit (PPP1CB) and recruits it to dephosphorylate EIF2S1/eIF2alpha and therefore restores the host translation that has been shut-down by the host. Also inhibits the EIF2S1/eIF2alpha-ATF4-DDIT3/CHOP pathway.</text>
</comment>
<keyword evidence="8" id="KW-1114">Inhibition of host interferon signaling pathway by virus</keyword>
<dbReference type="EMBL" id="GDAI01000711">
    <property type="protein sequence ID" value="JAI16892.1"/>
    <property type="molecule type" value="mRNA"/>
</dbReference>
<dbReference type="GO" id="GO:0051246">
    <property type="term" value="P:regulation of protein metabolic process"/>
    <property type="evidence" value="ECO:0007669"/>
    <property type="project" value="UniProtKB-ARBA"/>
</dbReference>
<evidence type="ECO:0000313" key="15">
    <source>
        <dbReference type="EMBL" id="JAI16892.1"/>
    </source>
</evidence>
<protein>
    <recommendedName>
        <fullName evidence="5">Protein DP71L</fullName>
    </recommendedName>
    <alternativeName>
        <fullName evidence="12">MyD116 homolog</fullName>
    </alternativeName>
</protein>
<evidence type="ECO:0000259" key="14">
    <source>
        <dbReference type="Pfam" id="PF10488"/>
    </source>
</evidence>
<keyword evidence="11" id="KW-0899">Viral immunoevasion</keyword>